<evidence type="ECO:0000256" key="3">
    <source>
        <dbReference type="ARBA" id="ARBA00022692"/>
    </source>
</evidence>
<feature type="transmembrane region" description="Helical" evidence="6">
    <location>
        <begin position="314"/>
        <end position="333"/>
    </location>
</feature>
<sequence length="423" mass="42878">MSTLEKSLGPVSGTAMMLNTVLGVGILTLPGLAAAAAGPSAMWTWLVCAAANIPLLAVFAILASRFPEAGGVAHIAGCAFGRTASLVTSFLFLGAVFLGLPSIALTGGNYFEAATGTPAGLTAAVLVVLASAANLTVPRLAARIGSLAAGAVMIFLFVLVALSFVTVTQGDPVTRTLGTAWMAAEFSPALVFAPFMLVFFAFTGWEVALSTTGEFANPARNVPIAVAVSFVIAVGFYMLCATTVIAAGPSAFTAAPFVEILTPALGESAGLAIAIGVLLLIAANLFAAFWAVSRMVMSVAREGALPTALANTRNGVPAAAIIVNCLVFLAVLVADKIGFVDIGSLIASAGQNFFLIYGMSALALVKLGRTMIEKAFGLLSLLIVAGLALYAGDGLIYPLLLIGAALLVRHTTQAPLVDAAPAE</sequence>
<feature type="transmembrane region" description="Helical" evidence="6">
    <location>
        <begin position="43"/>
        <end position="63"/>
    </location>
</feature>
<keyword evidence="2" id="KW-1003">Cell membrane</keyword>
<keyword evidence="8" id="KW-1185">Reference proteome</keyword>
<dbReference type="OrthoDB" id="9762947at2"/>
<feature type="transmembrane region" description="Helical" evidence="6">
    <location>
        <begin position="84"/>
        <end position="105"/>
    </location>
</feature>
<proteinExistence type="predicted"/>
<dbReference type="InterPro" id="IPR002293">
    <property type="entry name" value="AA/rel_permease1"/>
</dbReference>
<keyword evidence="4 6" id="KW-1133">Transmembrane helix</keyword>
<feature type="transmembrane region" description="Helical" evidence="6">
    <location>
        <begin position="144"/>
        <end position="166"/>
    </location>
</feature>
<dbReference type="PIRSF" id="PIRSF006060">
    <property type="entry name" value="AA_transporter"/>
    <property type="match status" value="1"/>
</dbReference>
<dbReference type="RefSeq" id="WP_133284452.1">
    <property type="nucleotide sequence ID" value="NZ_SMSI01000002.1"/>
</dbReference>
<feature type="transmembrane region" description="Helical" evidence="6">
    <location>
        <begin position="117"/>
        <end position="137"/>
    </location>
</feature>
<keyword evidence="5 6" id="KW-0472">Membrane</keyword>
<keyword evidence="3 6" id="KW-0812">Transmembrane</keyword>
<reference evidence="7 8" key="1">
    <citation type="journal article" date="2013" name="Int. J. Syst. Evol. Microbiol.">
        <title>Hoeflea suaedae sp. nov., an endophytic bacterium isolated from the root of the halophyte Suaeda maritima.</title>
        <authorList>
            <person name="Chung E.J."/>
            <person name="Park J.A."/>
            <person name="Pramanik P."/>
            <person name="Bibi F."/>
            <person name="Jeon C.O."/>
            <person name="Chung Y.R."/>
        </authorList>
    </citation>
    <scope>NUCLEOTIDE SEQUENCE [LARGE SCALE GENOMIC DNA]</scope>
    <source>
        <strain evidence="7 8">YC6898</strain>
    </source>
</reference>
<feature type="transmembrane region" description="Helical" evidence="6">
    <location>
        <begin position="186"/>
        <end position="209"/>
    </location>
</feature>
<organism evidence="7 8">
    <name type="scientific">Pseudohoeflea suaedae</name>
    <dbReference type="NCBI Taxonomy" id="877384"/>
    <lineage>
        <taxon>Bacteria</taxon>
        <taxon>Pseudomonadati</taxon>
        <taxon>Pseudomonadota</taxon>
        <taxon>Alphaproteobacteria</taxon>
        <taxon>Hyphomicrobiales</taxon>
        <taxon>Rhizobiaceae</taxon>
        <taxon>Pseudohoeflea</taxon>
    </lineage>
</organism>
<dbReference type="PANTHER" id="PTHR42770:SF13">
    <property type="entry name" value="L-METHIONINE_BRANCHED-CHAIN AMINO ACID EXPORTER YJEH"/>
    <property type="match status" value="1"/>
</dbReference>
<protein>
    <submittedName>
        <fullName evidence="7">Amino acid permease</fullName>
    </submittedName>
</protein>
<evidence type="ECO:0000256" key="6">
    <source>
        <dbReference type="SAM" id="Phobius"/>
    </source>
</evidence>
<dbReference type="InterPro" id="IPR050367">
    <property type="entry name" value="APC_superfamily"/>
</dbReference>
<accession>A0A4V3A702</accession>
<evidence type="ECO:0000256" key="5">
    <source>
        <dbReference type="ARBA" id="ARBA00023136"/>
    </source>
</evidence>
<feature type="transmembrane region" description="Helical" evidence="6">
    <location>
        <begin position="221"/>
        <end position="248"/>
    </location>
</feature>
<dbReference type="PANTHER" id="PTHR42770">
    <property type="entry name" value="AMINO ACID TRANSPORTER-RELATED"/>
    <property type="match status" value="1"/>
</dbReference>
<evidence type="ECO:0000256" key="1">
    <source>
        <dbReference type="ARBA" id="ARBA00004651"/>
    </source>
</evidence>
<dbReference type="Proteomes" id="UP000295131">
    <property type="component" value="Unassembled WGS sequence"/>
</dbReference>
<feature type="transmembrane region" description="Helical" evidence="6">
    <location>
        <begin position="268"/>
        <end position="293"/>
    </location>
</feature>
<dbReference type="EMBL" id="SMSI01000002">
    <property type="protein sequence ID" value="TDH35752.1"/>
    <property type="molecule type" value="Genomic_DNA"/>
</dbReference>
<evidence type="ECO:0000313" key="7">
    <source>
        <dbReference type="EMBL" id="TDH35752.1"/>
    </source>
</evidence>
<dbReference type="GO" id="GO:0005886">
    <property type="term" value="C:plasma membrane"/>
    <property type="evidence" value="ECO:0007669"/>
    <property type="project" value="UniProtKB-SubCell"/>
</dbReference>
<comment type="caution">
    <text evidence="7">The sequence shown here is derived from an EMBL/GenBank/DDBJ whole genome shotgun (WGS) entry which is preliminary data.</text>
</comment>
<dbReference type="Pfam" id="PF13520">
    <property type="entry name" value="AA_permease_2"/>
    <property type="match status" value="1"/>
</dbReference>
<dbReference type="GO" id="GO:0022857">
    <property type="term" value="F:transmembrane transporter activity"/>
    <property type="evidence" value="ECO:0007669"/>
    <property type="project" value="InterPro"/>
</dbReference>
<gene>
    <name evidence="7" type="ORF">E2A64_10485</name>
</gene>
<evidence type="ECO:0000256" key="2">
    <source>
        <dbReference type="ARBA" id="ARBA00022475"/>
    </source>
</evidence>
<feature type="transmembrane region" description="Helical" evidence="6">
    <location>
        <begin position="377"/>
        <end position="408"/>
    </location>
</feature>
<evidence type="ECO:0000256" key="4">
    <source>
        <dbReference type="ARBA" id="ARBA00022989"/>
    </source>
</evidence>
<feature type="transmembrane region" description="Helical" evidence="6">
    <location>
        <begin position="345"/>
        <end position="365"/>
    </location>
</feature>
<dbReference type="Gene3D" id="1.20.1740.10">
    <property type="entry name" value="Amino acid/polyamine transporter I"/>
    <property type="match status" value="1"/>
</dbReference>
<evidence type="ECO:0000313" key="8">
    <source>
        <dbReference type="Proteomes" id="UP000295131"/>
    </source>
</evidence>
<comment type="subcellular location">
    <subcellularLocation>
        <location evidence="1">Cell membrane</location>
        <topology evidence="1">Multi-pass membrane protein</topology>
    </subcellularLocation>
</comment>
<name>A0A4V3A702_9HYPH</name>
<dbReference type="AlphaFoldDB" id="A0A4V3A702"/>